<evidence type="ECO:0000256" key="8">
    <source>
        <dbReference type="ARBA" id="ARBA00023316"/>
    </source>
</evidence>
<keyword evidence="8 9" id="KW-0961">Cell wall biogenesis/degradation</keyword>
<protein>
    <recommendedName>
        <fullName evidence="15">UDP-N-acetylmuramoyl-L-alanyl-D-glutamate--2, 6-diaminopimelate ligase</fullName>
    </recommendedName>
</protein>
<keyword evidence="4" id="KW-0547">Nucleotide-binding</keyword>
<feature type="transmembrane region" description="Helical" evidence="10">
    <location>
        <begin position="12"/>
        <end position="31"/>
    </location>
</feature>
<dbReference type="UniPathway" id="UPA00219"/>
<dbReference type="GO" id="GO:0009252">
    <property type="term" value="P:peptidoglycan biosynthetic process"/>
    <property type="evidence" value="ECO:0007669"/>
    <property type="project" value="UniProtKB-UniPathway"/>
</dbReference>
<evidence type="ECO:0000256" key="3">
    <source>
        <dbReference type="ARBA" id="ARBA00022598"/>
    </source>
</evidence>
<gene>
    <name evidence="13" type="ORF">A2626_00370</name>
</gene>
<dbReference type="InterPro" id="IPR013221">
    <property type="entry name" value="Mur_ligase_cen"/>
</dbReference>
<dbReference type="PANTHER" id="PTHR23135">
    <property type="entry name" value="MUR LIGASE FAMILY MEMBER"/>
    <property type="match status" value="1"/>
</dbReference>
<keyword evidence="9" id="KW-0131">Cell cycle</keyword>
<accession>A0A1G2E3H4</accession>
<keyword evidence="9" id="KW-0132">Cell division</keyword>
<proteinExistence type="inferred from homology"/>
<evidence type="ECO:0000256" key="1">
    <source>
        <dbReference type="ARBA" id="ARBA00005898"/>
    </source>
</evidence>
<dbReference type="SUPFAM" id="SSF53244">
    <property type="entry name" value="MurD-like peptide ligases, peptide-binding domain"/>
    <property type="match status" value="1"/>
</dbReference>
<evidence type="ECO:0000259" key="12">
    <source>
        <dbReference type="Pfam" id="PF08245"/>
    </source>
</evidence>
<dbReference type="NCBIfam" id="TIGR01085">
    <property type="entry name" value="murE"/>
    <property type="match status" value="1"/>
</dbReference>
<evidence type="ECO:0000256" key="9">
    <source>
        <dbReference type="RuleBase" id="RU004135"/>
    </source>
</evidence>
<dbReference type="Pfam" id="PF08245">
    <property type="entry name" value="Mur_ligase_M"/>
    <property type="match status" value="1"/>
</dbReference>
<evidence type="ECO:0000256" key="2">
    <source>
        <dbReference type="ARBA" id="ARBA00022490"/>
    </source>
</evidence>
<dbReference type="InterPro" id="IPR004101">
    <property type="entry name" value="Mur_ligase_C"/>
</dbReference>
<dbReference type="GO" id="GO:0004326">
    <property type="term" value="F:tetrahydrofolylpolyglutamate synthase activity"/>
    <property type="evidence" value="ECO:0007669"/>
    <property type="project" value="InterPro"/>
</dbReference>
<reference evidence="13 14" key="1">
    <citation type="journal article" date="2016" name="Nat. Commun.">
        <title>Thousands of microbial genomes shed light on interconnected biogeochemical processes in an aquifer system.</title>
        <authorList>
            <person name="Anantharaman K."/>
            <person name="Brown C.T."/>
            <person name="Hug L.A."/>
            <person name="Sharon I."/>
            <person name="Castelle C.J."/>
            <person name="Probst A.J."/>
            <person name="Thomas B.C."/>
            <person name="Singh A."/>
            <person name="Wilkins M.J."/>
            <person name="Karaoz U."/>
            <person name="Brodie E.L."/>
            <person name="Williams K.H."/>
            <person name="Hubbard S.S."/>
            <person name="Banfield J.F."/>
        </authorList>
    </citation>
    <scope>NUCLEOTIDE SEQUENCE [LARGE SCALE GENOMIC DNA]</scope>
</reference>
<feature type="domain" description="Mur ligase central" evidence="12">
    <location>
        <begin position="41"/>
        <end position="243"/>
    </location>
</feature>
<evidence type="ECO:0000259" key="11">
    <source>
        <dbReference type="Pfam" id="PF02875"/>
    </source>
</evidence>
<evidence type="ECO:0000256" key="6">
    <source>
        <dbReference type="ARBA" id="ARBA00022960"/>
    </source>
</evidence>
<sequence>MKNFIKKIMPGFISDLYYYLLVLVGAFIYGFPSREMIVVGVTGTNGKSTVVEMIARILEEAGYKTASLSSIKFKIGEKEWLNMLKMTMPGRFAIQKFLSQAVKAGCKYAVLEITSEGIKQFRHKFIKFDGAVFTNLSPEHIESHRGYDNYRKAKEKLFEVAKGVHIINVDDKNAEHFLKYRAENKYGYGIKSYESKIKEVKIVKAEDVKTTESGISFIVHGSLFIIPLMGGFNAYNALAAVCVGLWRGISLEICKKALEKITAVPGRMEIVARDPFMVVVDYAHTPAALLNVYKTLSNLKSQISNLKNTNRNSKLICVIGSCGGGRDKWKRPVLGKLAAQYCDETIITNEDPYDENPTEIIEQVANGAENISINQSNPYKSVIYKILDRKEAIKKALELAKPGDSVIITGKGCEPWICVANDKKIPWDDRQIVRDELAKK</sequence>
<dbReference type="GO" id="GO:0005524">
    <property type="term" value="F:ATP binding"/>
    <property type="evidence" value="ECO:0007669"/>
    <property type="project" value="UniProtKB-KW"/>
</dbReference>
<dbReference type="Gene3D" id="3.40.1190.10">
    <property type="entry name" value="Mur-like, catalytic domain"/>
    <property type="match status" value="1"/>
</dbReference>
<keyword evidence="2" id="KW-0963">Cytoplasm</keyword>
<evidence type="ECO:0000256" key="4">
    <source>
        <dbReference type="ARBA" id="ARBA00022741"/>
    </source>
</evidence>
<evidence type="ECO:0000256" key="10">
    <source>
        <dbReference type="SAM" id="Phobius"/>
    </source>
</evidence>
<dbReference type="Proteomes" id="UP000177360">
    <property type="component" value="Unassembled WGS sequence"/>
</dbReference>
<dbReference type="PROSITE" id="PS01011">
    <property type="entry name" value="FOLYLPOLYGLU_SYNT_1"/>
    <property type="match status" value="1"/>
</dbReference>
<evidence type="ECO:0008006" key="15">
    <source>
        <dbReference type="Google" id="ProtNLM"/>
    </source>
</evidence>
<keyword evidence="10" id="KW-0472">Membrane</keyword>
<comment type="caution">
    <text evidence="13">The sequence shown here is derived from an EMBL/GenBank/DDBJ whole genome shotgun (WGS) entry which is preliminary data.</text>
</comment>
<keyword evidence="10" id="KW-0812">Transmembrane</keyword>
<dbReference type="Pfam" id="PF02875">
    <property type="entry name" value="Mur_ligase_C"/>
    <property type="match status" value="1"/>
</dbReference>
<dbReference type="GO" id="GO:0071555">
    <property type="term" value="P:cell wall organization"/>
    <property type="evidence" value="ECO:0007669"/>
    <property type="project" value="UniProtKB-KW"/>
</dbReference>
<dbReference type="Gene3D" id="3.90.190.20">
    <property type="entry name" value="Mur ligase, C-terminal domain"/>
    <property type="match status" value="1"/>
</dbReference>
<evidence type="ECO:0000313" key="14">
    <source>
        <dbReference type="Proteomes" id="UP000177360"/>
    </source>
</evidence>
<dbReference type="GO" id="GO:0008360">
    <property type="term" value="P:regulation of cell shape"/>
    <property type="evidence" value="ECO:0007669"/>
    <property type="project" value="UniProtKB-KW"/>
</dbReference>
<dbReference type="CDD" id="cd01983">
    <property type="entry name" value="SIMIBI"/>
    <property type="match status" value="1"/>
</dbReference>
<dbReference type="InterPro" id="IPR036615">
    <property type="entry name" value="Mur_ligase_C_dom_sf"/>
</dbReference>
<keyword evidence="3" id="KW-0436">Ligase</keyword>
<dbReference type="InterPro" id="IPR036565">
    <property type="entry name" value="Mur-like_cat_sf"/>
</dbReference>
<keyword evidence="6 9" id="KW-0133">Cell shape</keyword>
<feature type="domain" description="Mur ligase C-terminal" evidence="11">
    <location>
        <begin position="266"/>
        <end position="412"/>
    </location>
</feature>
<evidence type="ECO:0000256" key="7">
    <source>
        <dbReference type="ARBA" id="ARBA00022984"/>
    </source>
</evidence>
<organism evidence="13 14">
    <name type="scientific">Candidatus Nealsonbacteria bacterium RIFCSPHIGHO2_01_FULL_38_55</name>
    <dbReference type="NCBI Taxonomy" id="1801664"/>
    <lineage>
        <taxon>Bacteria</taxon>
        <taxon>Candidatus Nealsoniibacteriota</taxon>
    </lineage>
</organism>
<comment type="similarity">
    <text evidence="1">Belongs to the MurCDEF family. MurE subfamily.</text>
</comment>
<comment type="subcellular location">
    <subcellularLocation>
        <location evidence="9">Cytoplasm</location>
    </subcellularLocation>
</comment>
<evidence type="ECO:0000256" key="5">
    <source>
        <dbReference type="ARBA" id="ARBA00022840"/>
    </source>
</evidence>
<name>A0A1G2E3H4_9BACT</name>
<dbReference type="SUPFAM" id="SSF53623">
    <property type="entry name" value="MurD-like peptide ligases, catalytic domain"/>
    <property type="match status" value="1"/>
</dbReference>
<keyword evidence="7 9" id="KW-0573">Peptidoglycan synthesis</keyword>
<dbReference type="GO" id="GO:0051301">
    <property type="term" value="P:cell division"/>
    <property type="evidence" value="ECO:0007669"/>
    <property type="project" value="UniProtKB-KW"/>
</dbReference>
<keyword evidence="5" id="KW-0067">ATP-binding</keyword>
<dbReference type="InterPro" id="IPR018109">
    <property type="entry name" value="Folylpolyglutamate_synth_CS"/>
</dbReference>
<dbReference type="GO" id="GO:0005737">
    <property type="term" value="C:cytoplasm"/>
    <property type="evidence" value="ECO:0007669"/>
    <property type="project" value="UniProtKB-SubCell"/>
</dbReference>
<dbReference type="PANTHER" id="PTHR23135:SF4">
    <property type="entry name" value="UDP-N-ACETYLMURAMOYL-L-ALANYL-D-GLUTAMATE--2,6-DIAMINOPIMELATE LIGASE MURE HOMOLOG, CHLOROPLASTIC"/>
    <property type="match status" value="1"/>
</dbReference>
<dbReference type="EMBL" id="MHLZ01000008">
    <property type="protein sequence ID" value="OGZ20219.1"/>
    <property type="molecule type" value="Genomic_DNA"/>
</dbReference>
<dbReference type="InterPro" id="IPR005761">
    <property type="entry name" value="UDP-N-AcMur-Glu-dNH2Pim_ligase"/>
</dbReference>
<keyword evidence="10" id="KW-1133">Transmembrane helix</keyword>
<dbReference type="AlphaFoldDB" id="A0A1G2E3H4"/>
<evidence type="ECO:0000313" key="13">
    <source>
        <dbReference type="EMBL" id="OGZ20219.1"/>
    </source>
</evidence>
<comment type="pathway">
    <text evidence="9">Cell wall biogenesis; peptidoglycan biosynthesis.</text>
</comment>